<dbReference type="PROSITE" id="PS50949">
    <property type="entry name" value="HTH_GNTR"/>
    <property type="match status" value="1"/>
</dbReference>
<comment type="similarity">
    <text evidence="2">In the C-terminal section; belongs to the class-I pyridoxal-phosphate-dependent aminotransferase family.</text>
</comment>
<gene>
    <name evidence="9" type="ORF">UN64_03830</name>
</gene>
<dbReference type="Gene3D" id="3.40.640.10">
    <property type="entry name" value="Type I PLP-dependent aspartate aminotransferase-like (Major domain)"/>
    <property type="match status" value="1"/>
</dbReference>
<keyword evidence="6" id="KW-0238">DNA-binding</keyword>
<keyword evidence="4" id="KW-0663">Pyridoxal phosphate</keyword>
<keyword evidence="5" id="KW-0805">Transcription regulation</keyword>
<evidence type="ECO:0000256" key="5">
    <source>
        <dbReference type="ARBA" id="ARBA00023015"/>
    </source>
</evidence>
<dbReference type="GO" id="GO:0003700">
    <property type="term" value="F:DNA-binding transcription factor activity"/>
    <property type="evidence" value="ECO:0007669"/>
    <property type="project" value="InterPro"/>
</dbReference>
<dbReference type="InterPro" id="IPR015424">
    <property type="entry name" value="PyrdxlP-dep_Trfase"/>
</dbReference>
<evidence type="ECO:0000256" key="4">
    <source>
        <dbReference type="ARBA" id="ARBA00022898"/>
    </source>
</evidence>
<dbReference type="InterPro" id="IPR000524">
    <property type="entry name" value="Tscrpt_reg_HTH_GntR"/>
</dbReference>
<dbReference type="InterPro" id="IPR015421">
    <property type="entry name" value="PyrdxlP-dep_Trfase_major"/>
</dbReference>
<accession>A0A1V3GBT8</accession>
<dbReference type="InterPro" id="IPR051446">
    <property type="entry name" value="HTH_trans_reg/aminotransferase"/>
</dbReference>
<evidence type="ECO:0000256" key="2">
    <source>
        <dbReference type="ARBA" id="ARBA00005384"/>
    </source>
</evidence>
<dbReference type="SUPFAM" id="SSF53383">
    <property type="entry name" value="PLP-dependent transferases"/>
    <property type="match status" value="1"/>
</dbReference>
<dbReference type="InterPro" id="IPR004839">
    <property type="entry name" value="Aminotransferase_I/II_large"/>
</dbReference>
<evidence type="ECO:0000313" key="9">
    <source>
        <dbReference type="EMBL" id="OOE14339.1"/>
    </source>
</evidence>
<dbReference type="PANTHER" id="PTHR46577:SF1">
    <property type="entry name" value="HTH-TYPE TRANSCRIPTIONAL REGULATORY PROTEIN GABR"/>
    <property type="match status" value="1"/>
</dbReference>
<dbReference type="GO" id="GO:0030170">
    <property type="term" value="F:pyridoxal phosphate binding"/>
    <property type="evidence" value="ECO:0007669"/>
    <property type="project" value="InterPro"/>
</dbReference>
<dbReference type="RefSeq" id="WP_077359867.1">
    <property type="nucleotide sequence ID" value="NZ_MQMF01000001.1"/>
</dbReference>
<dbReference type="Pfam" id="PF00392">
    <property type="entry name" value="GntR"/>
    <property type="match status" value="1"/>
</dbReference>
<proteinExistence type="inferred from homology"/>
<reference evidence="9 10" key="1">
    <citation type="submission" date="2016-11" db="EMBL/GenBank/DDBJ databases">
        <authorList>
            <person name="Jaros S."/>
            <person name="Januszkiewicz K."/>
            <person name="Wedrychowicz H."/>
        </authorList>
    </citation>
    <scope>NUCLEOTIDE SEQUENCE [LARGE SCALE GENOMIC DNA]</scope>
    <source>
        <strain evidence="9 10">Con a/3</strain>
    </source>
</reference>
<keyword evidence="7" id="KW-0804">Transcription</keyword>
<dbReference type="EMBL" id="MQMF01000001">
    <property type="protein sequence ID" value="OOE14339.1"/>
    <property type="molecule type" value="Genomic_DNA"/>
</dbReference>
<evidence type="ECO:0000256" key="6">
    <source>
        <dbReference type="ARBA" id="ARBA00023125"/>
    </source>
</evidence>
<keyword evidence="3" id="KW-0808">Transferase</keyword>
<evidence type="ECO:0000256" key="3">
    <source>
        <dbReference type="ARBA" id="ARBA00022576"/>
    </source>
</evidence>
<protein>
    <submittedName>
        <fullName evidence="9">GntR family transcriptional regulator</fullName>
    </submittedName>
</protein>
<evidence type="ECO:0000256" key="1">
    <source>
        <dbReference type="ARBA" id="ARBA00001933"/>
    </source>
</evidence>
<organism evidence="9 10">
    <name type="scientific">Fictibacillus arsenicus</name>
    <dbReference type="NCBI Taxonomy" id="255247"/>
    <lineage>
        <taxon>Bacteria</taxon>
        <taxon>Bacillati</taxon>
        <taxon>Bacillota</taxon>
        <taxon>Bacilli</taxon>
        <taxon>Bacillales</taxon>
        <taxon>Fictibacillaceae</taxon>
        <taxon>Fictibacillus</taxon>
    </lineage>
</organism>
<comment type="caution">
    <text evidence="9">The sequence shown here is derived from an EMBL/GenBank/DDBJ whole genome shotgun (WGS) entry which is preliminary data.</text>
</comment>
<dbReference type="InterPro" id="IPR036388">
    <property type="entry name" value="WH-like_DNA-bd_sf"/>
</dbReference>
<dbReference type="PANTHER" id="PTHR46577">
    <property type="entry name" value="HTH-TYPE TRANSCRIPTIONAL REGULATORY PROTEIN GABR"/>
    <property type="match status" value="1"/>
</dbReference>
<comment type="cofactor">
    <cofactor evidence="1">
        <name>pyridoxal 5'-phosphate</name>
        <dbReference type="ChEBI" id="CHEBI:597326"/>
    </cofactor>
</comment>
<dbReference type="Gene3D" id="1.10.10.10">
    <property type="entry name" value="Winged helix-like DNA-binding domain superfamily/Winged helix DNA-binding domain"/>
    <property type="match status" value="1"/>
</dbReference>
<dbReference type="InterPro" id="IPR036390">
    <property type="entry name" value="WH_DNA-bd_sf"/>
</dbReference>
<dbReference type="SUPFAM" id="SSF46785">
    <property type="entry name" value="Winged helix' DNA-binding domain"/>
    <property type="match status" value="1"/>
</dbReference>
<evidence type="ECO:0000259" key="8">
    <source>
        <dbReference type="PROSITE" id="PS50949"/>
    </source>
</evidence>
<dbReference type="GO" id="GO:0008483">
    <property type="term" value="F:transaminase activity"/>
    <property type="evidence" value="ECO:0007669"/>
    <property type="project" value="UniProtKB-KW"/>
</dbReference>
<dbReference type="GO" id="GO:0003677">
    <property type="term" value="F:DNA binding"/>
    <property type="evidence" value="ECO:0007669"/>
    <property type="project" value="UniProtKB-KW"/>
</dbReference>
<dbReference type="CDD" id="cd00609">
    <property type="entry name" value="AAT_like"/>
    <property type="match status" value="1"/>
</dbReference>
<keyword evidence="3" id="KW-0032">Aminotransferase</keyword>
<dbReference type="OrthoDB" id="9808770at2"/>
<feature type="domain" description="HTH gntR-type" evidence="8">
    <location>
        <begin position="14"/>
        <end position="82"/>
    </location>
</feature>
<dbReference type="SMART" id="SM00345">
    <property type="entry name" value="HTH_GNTR"/>
    <property type="match status" value="1"/>
</dbReference>
<evidence type="ECO:0000256" key="7">
    <source>
        <dbReference type="ARBA" id="ARBA00023163"/>
    </source>
</evidence>
<dbReference type="AlphaFoldDB" id="A0A1V3GBT8"/>
<dbReference type="CDD" id="cd07377">
    <property type="entry name" value="WHTH_GntR"/>
    <property type="match status" value="1"/>
</dbReference>
<name>A0A1V3GBT8_9BACL</name>
<dbReference type="Pfam" id="PF00155">
    <property type="entry name" value="Aminotran_1_2"/>
    <property type="match status" value="1"/>
</dbReference>
<sequence>MVEITPSLVTHSSKPLYIQLYHFIKQEVQNGNLAQKTKLPSKRKPAKHLNISQNTIESAYSQLVAEGYIESIPRKGYFVCEVDQNHLEVNSNIPSVKEKKYRATPYRYDFTNTGIEGNAFPFSVYRKLAGEVIRPANKEVLLLGHPQGEYGLREEISKYLYESRGVRCSPSQIIIGGGTPYLIKVLFQLLDGSTFAVEDPGYHRKLVLFENQHEKVKMIPLDEGGLIVSELEKSGANAVFVTPSHQFPCGMVMPITRRLQLLKWAEEKAGRFIIEDDYDSEFRYEGKPIPGLQGLDTAENVIYMSTFSKALIPSLRISYMILPKLLLTIYQSDYFFYTQTVSRIDQEILKRFIKERHWEKHINRMRGVYQKKRDALVVEISRCFPDSVEIIGQDSGLHILVRPNNGMTEKELVEKAAACSIKVYPVSAYGRCDHQTVLIGFAVLSVEEIKDAVELLARAWFK</sequence>
<evidence type="ECO:0000313" key="10">
    <source>
        <dbReference type="Proteomes" id="UP000188597"/>
    </source>
</evidence>
<dbReference type="Proteomes" id="UP000188597">
    <property type="component" value="Unassembled WGS sequence"/>
</dbReference>